<dbReference type="STRING" id="1603606.DSOUD_3152"/>
<evidence type="ECO:0000313" key="1">
    <source>
        <dbReference type="EMBL" id="ALC17877.1"/>
    </source>
</evidence>
<dbReference type="SFLD" id="SFLDG01129">
    <property type="entry name" value="C1.5:_HAD__Beta-PGM__Phosphata"/>
    <property type="match status" value="1"/>
</dbReference>
<dbReference type="InterPro" id="IPR006439">
    <property type="entry name" value="HAD-SF_hydro_IA"/>
</dbReference>
<dbReference type="PRINTS" id="PR00413">
    <property type="entry name" value="HADHALOGNASE"/>
</dbReference>
<evidence type="ECO:0000313" key="2">
    <source>
        <dbReference type="Proteomes" id="UP000057158"/>
    </source>
</evidence>
<gene>
    <name evidence="1" type="ORF">DSOUD_3152</name>
</gene>
<keyword evidence="2" id="KW-1185">Reference proteome</keyword>
<dbReference type="OrthoDB" id="9807630at2"/>
<dbReference type="NCBIfam" id="TIGR01993">
    <property type="entry name" value="Pyr-5-nucltdase"/>
    <property type="match status" value="1"/>
</dbReference>
<dbReference type="InterPro" id="IPR036412">
    <property type="entry name" value="HAD-like_sf"/>
</dbReference>
<dbReference type="SFLD" id="SFLDG01132">
    <property type="entry name" value="C1.5.3:_5'-Nucleotidase_Like"/>
    <property type="match status" value="1"/>
</dbReference>
<dbReference type="Gene3D" id="3.40.50.1000">
    <property type="entry name" value="HAD superfamily/HAD-like"/>
    <property type="match status" value="1"/>
</dbReference>
<protein>
    <submittedName>
        <fullName evidence="1">Pyrimidine 5'-nucleotidase</fullName>
    </submittedName>
</protein>
<dbReference type="SFLD" id="SFLDS00003">
    <property type="entry name" value="Haloacid_Dehalogenase"/>
    <property type="match status" value="1"/>
</dbReference>
<accession>A0A0M4D386</accession>
<dbReference type="KEGG" id="des:DSOUD_3152"/>
<proteinExistence type="predicted"/>
<sequence length="211" mass="23677">MEAILFDLDNTLYPPQRQLFALIDVRINRYMLEVVGIPGGDVDGLRRRYWADYGVTLQGLIRHWGVDAEDYLEYVHDVDVAGNLGPDDELRAALSCVPLRRAVFTNGSRSHADRVLSSLGVGDLFEEIYDIRVASYLPKPFPEPYRKVLEHLGVDARACLMVEDSRENLRTAKEMGMGTILVGEGPMPDYVDVQIAHASAVPQVLAQWMNC</sequence>
<dbReference type="SUPFAM" id="SSF56784">
    <property type="entry name" value="HAD-like"/>
    <property type="match status" value="1"/>
</dbReference>
<dbReference type="AlphaFoldDB" id="A0A0M4D386"/>
<reference evidence="1 2" key="1">
    <citation type="submission" date="2015-07" db="EMBL/GenBank/DDBJ databases">
        <title>Isolation and Genomic Characterization of a Novel Halophilic Metal-Reducing Deltaproteobacterium from the Deep Subsurface.</title>
        <authorList>
            <person name="Badalamenti J.P."/>
            <person name="Summers Z.M."/>
            <person name="Gralnick J.A."/>
            <person name="Bond D.R."/>
        </authorList>
    </citation>
    <scope>NUCLEOTIDE SEQUENCE [LARGE SCALE GENOMIC DNA]</scope>
    <source>
        <strain evidence="1 2">WTL</strain>
    </source>
</reference>
<dbReference type="PANTHER" id="PTHR12725">
    <property type="entry name" value="HALOACID DEHALOGENASE-LIKE HYDROLASE"/>
    <property type="match status" value="1"/>
</dbReference>
<dbReference type="PATRIC" id="fig|1603606.3.peg.3397"/>
<organism evidence="1 2">
    <name type="scientific">Desulfuromonas soudanensis</name>
    <dbReference type="NCBI Taxonomy" id="1603606"/>
    <lineage>
        <taxon>Bacteria</taxon>
        <taxon>Pseudomonadati</taxon>
        <taxon>Thermodesulfobacteriota</taxon>
        <taxon>Desulfuromonadia</taxon>
        <taxon>Desulfuromonadales</taxon>
        <taxon>Desulfuromonadaceae</taxon>
        <taxon>Desulfuromonas</taxon>
    </lineage>
</organism>
<dbReference type="InterPro" id="IPR023214">
    <property type="entry name" value="HAD_sf"/>
</dbReference>
<dbReference type="Proteomes" id="UP000057158">
    <property type="component" value="Chromosome"/>
</dbReference>
<name>A0A0M4D386_9BACT</name>
<dbReference type="Pfam" id="PF00702">
    <property type="entry name" value="Hydrolase"/>
    <property type="match status" value="1"/>
</dbReference>
<dbReference type="NCBIfam" id="TIGR01509">
    <property type="entry name" value="HAD-SF-IA-v3"/>
    <property type="match status" value="1"/>
</dbReference>
<dbReference type="RefSeq" id="WP_053551852.1">
    <property type="nucleotide sequence ID" value="NZ_CP010802.1"/>
</dbReference>
<dbReference type="EMBL" id="CP010802">
    <property type="protein sequence ID" value="ALC17877.1"/>
    <property type="molecule type" value="Genomic_DNA"/>
</dbReference>
<dbReference type="PANTHER" id="PTHR12725:SF117">
    <property type="entry name" value="HALOACID DEHALOGENASE-LIKE HYDROLASE"/>
    <property type="match status" value="1"/>
</dbReference>
<dbReference type="Gene3D" id="1.10.150.450">
    <property type="match status" value="1"/>
</dbReference>
<dbReference type="InterPro" id="IPR010237">
    <property type="entry name" value="Pyr-5-nucltdase"/>
</dbReference>